<feature type="region of interest" description="Disordered" evidence="1">
    <location>
        <begin position="262"/>
        <end position="299"/>
    </location>
</feature>
<feature type="domain" description="DUF4378" evidence="2">
    <location>
        <begin position="596"/>
        <end position="745"/>
    </location>
</feature>
<dbReference type="OMA" id="TFACINE"/>
<evidence type="ECO:0000313" key="5">
    <source>
        <dbReference type="Proteomes" id="UP000026962"/>
    </source>
</evidence>
<sequence length="757" mass="85500">MEQISLEHRYKERRPRRNNSCPTKALVGKDQLKDLEHRRSSPSVIAKLMGLDVLPPAYVAQNRHQDFKDVFEVSEEPQEAVTKERSHHFPKGLPNLKRSALKLRKLMPSKSPYGDETFDNNVVNQDGFDRLNSLEINNPLFEKHPHDVNCSPNHQYEKDSTSSTLRKYPVGLGNSSLKDIVVLELGLGEIQHSGNAFSTPDPTDVNKNFRRKMKHVEFSTMNRGSQNLLGTKDVNVPRIKGERGLTSNAVDSRLKGQESSFDQYNTVDTDNTGSSQKCVSSEVNSRKSNSSSSNSSPWKIRRKYEEGAIGSKTLAEMFALSDSERLKRDSDSHVQIQDNKLNWGNNNGKEGCFIVLPKHAPRLPPHSLLDKNSSCERSPHSNVFSITSISHNSGQFHFDSFWDKPRRQQISSPTRDHLRNASCARHHTLEQHRSASPSYDNTRNHSLHSTDNFSTFACINEKVLFTTDDLLRKPTETVHFSFGSLLSGEQKVSASPFHCRVYEAITISDHTCAAKSRRSLKEVEQPSPVSILEPPTDEDSCCSGYLKNDSQVTPSAEKLIDACELRYEQEVSLSSDDDNDSSDQSLEAFEVEEEKEFSYLLDILISSGVIVADSQLLFKSWQSSGYPVGPHIFDKLERKYSKIATWPRRERRLLFDLANSVLSGILAPCIDTHPWVKLSRNCCPVWGPEGPVEVVWQTMVRQQEELAVAHPDDKILDPEWLEFGEDINMVGWHIAKMLHGDLLDDVILEFLSGFVAS</sequence>
<dbReference type="AlphaFoldDB" id="A0A0E0KKY6"/>
<protein>
    <recommendedName>
        <fullName evidence="6">DUF4378 domain-containing protein</fullName>
    </recommendedName>
</protein>
<evidence type="ECO:0000313" key="4">
    <source>
        <dbReference type="EnsemblPlants" id="OPUNC03G36580.1"/>
    </source>
</evidence>
<feature type="region of interest" description="Disordered" evidence="1">
    <location>
        <begin position="220"/>
        <end position="242"/>
    </location>
</feature>
<feature type="compositionally biased region" description="Basic and acidic residues" evidence="1">
    <location>
        <begin position="1"/>
        <end position="10"/>
    </location>
</feature>
<evidence type="ECO:0000256" key="1">
    <source>
        <dbReference type="SAM" id="MobiDB-lite"/>
    </source>
</evidence>
<dbReference type="EnsemblPlants" id="OPUNC03G36580.1">
    <property type="protein sequence ID" value="OPUNC03G36580.1"/>
    <property type="gene ID" value="OPUNC03G36580"/>
</dbReference>
<reference evidence="4" key="2">
    <citation type="submission" date="2018-05" db="EMBL/GenBank/DDBJ databases">
        <title>OpunRS2 (Oryza punctata Reference Sequence Version 2).</title>
        <authorList>
            <person name="Zhang J."/>
            <person name="Kudrna D."/>
            <person name="Lee S."/>
            <person name="Talag J."/>
            <person name="Welchert J."/>
            <person name="Wing R.A."/>
        </authorList>
    </citation>
    <scope>NUCLEOTIDE SEQUENCE [LARGE SCALE GENOMIC DNA]</scope>
</reference>
<dbReference type="InterPro" id="IPR032795">
    <property type="entry name" value="DUF3741-assoc"/>
</dbReference>
<dbReference type="HOGENOM" id="CLU_023710_0_0_1"/>
<dbReference type="Pfam" id="PF14309">
    <property type="entry name" value="DUF4378"/>
    <property type="match status" value="1"/>
</dbReference>
<feature type="region of interest" description="Disordered" evidence="1">
    <location>
        <begin position="1"/>
        <end position="38"/>
    </location>
</feature>
<accession>A0A0E0KKY6</accession>
<dbReference type="Pfam" id="PF14383">
    <property type="entry name" value="VARLMGL"/>
    <property type="match status" value="1"/>
</dbReference>
<feature type="compositionally biased region" description="Polar residues" evidence="1">
    <location>
        <begin position="220"/>
        <end position="229"/>
    </location>
</feature>
<dbReference type="Gramene" id="OPUNC03G36580.1">
    <property type="protein sequence ID" value="OPUNC03G36580.1"/>
    <property type="gene ID" value="OPUNC03G36580"/>
</dbReference>
<dbReference type="Proteomes" id="UP000026962">
    <property type="component" value="Chromosome 3"/>
</dbReference>
<dbReference type="STRING" id="4537.A0A0E0KKY6"/>
<evidence type="ECO:0000259" key="3">
    <source>
        <dbReference type="Pfam" id="PF14383"/>
    </source>
</evidence>
<dbReference type="PANTHER" id="PTHR46836:SF6">
    <property type="entry name" value="EXPRESSED PROTEIN"/>
    <property type="match status" value="1"/>
</dbReference>
<evidence type="ECO:0000259" key="2">
    <source>
        <dbReference type="Pfam" id="PF14309"/>
    </source>
</evidence>
<proteinExistence type="predicted"/>
<keyword evidence="5" id="KW-1185">Reference proteome</keyword>
<feature type="domain" description="DUF3741" evidence="3">
    <location>
        <begin position="40"/>
        <end position="59"/>
    </location>
</feature>
<feature type="compositionally biased region" description="Polar residues" evidence="1">
    <location>
        <begin position="262"/>
        <end position="279"/>
    </location>
</feature>
<feature type="compositionally biased region" description="Low complexity" evidence="1">
    <location>
        <begin position="280"/>
        <end position="296"/>
    </location>
</feature>
<dbReference type="eggNOG" id="ENOG502RBI2">
    <property type="taxonomic scope" value="Eukaryota"/>
</dbReference>
<dbReference type="PANTHER" id="PTHR46836">
    <property type="entry name" value="AFADIN"/>
    <property type="match status" value="1"/>
</dbReference>
<evidence type="ECO:0008006" key="6">
    <source>
        <dbReference type="Google" id="ProtNLM"/>
    </source>
</evidence>
<name>A0A0E0KKY6_ORYPU</name>
<organism evidence="4">
    <name type="scientific">Oryza punctata</name>
    <name type="common">Red rice</name>
    <dbReference type="NCBI Taxonomy" id="4537"/>
    <lineage>
        <taxon>Eukaryota</taxon>
        <taxon>Viridiplantae</taxon>
        <taxon>Streptophyta</taxon>
        <taxon>Embryophyta</taxon>
        <taxon>Tracheophyta</taxon>
        <taxon>Spermatophyta</taxon>
        <taxon>Magnoliopsida</taxon>
        <taxon>Liliopsida</taxon>
        <taxon>Poales</taxon>
        <taxon>Poaceae</taxon>
        <taxon>BOP clade</taxon>
        <taxon>Oryzoideae</taxon>
        <taxon>Oryzeae</taxon>
        <taxon>Oryzinae</taxon>
        <taxon>Oryza</taxon>
    </lineage>
</organism>
<dbReference type="InterPro" id="IPR025486">
    <property type="entry name" value="DUF4378"/>
</dbReference>
<reference evidence="4" key="1">
    <citation type="submission" date="2015-04" db="UniProtKB">
        <authorList>
            <consortium name="EnsemblPlants"/>
        </authorList>
    </citation>
    <scope>IDENTIFICATION</scope>
</reference>